<feature type="signal peptide" evidence="1">
    <location>
        <begin position="1"/>
        <end position="20"/>
    </location>
</feature>
<keyword evidence="3" id="KW-1185">Reference proteome</keyword>
<dbReference type="EMBL" id="FMSP01000008">
    <property type="protein sequence ID" value="SCV71920.1"/>
    <property type="molecule type" value="Genomic_DNA"/>
</dbReference>
<dbReference type="PANTHER" id="PTHR35192:SF2">
    <property type="entry name" value="APPLE DOMAIN-CONTAINING PROTEIN"/>
    <property type="match status" value="1"/>
</dbReference>
<evidence type="ECO:0000313" key="2">
    <source>
        <dbReference type="EMBL" id="SCV71920.1"/>
    </source>
</evidence>
<name>A0A238FDK8_9BASI</name>
<proteinExistence type="predicted"/>
<organism evidence="2 3">
    <name type="scientific">Microbotryum intermedium</name>
    <dbReference type="NCBI Taxonomy" id="269621"/>
    <lineage>
        <taxon>Eukaryota</taxon>
        <taxon>Fungi</taxon>
        <taxon>Dikarya</taxon>
        <taxon>Basidiomycota</taxon>
        <taxon>Pucciniomycotina</taxon>
        <taxon>Microbotryomycetes</taxon>
        <taxon>Microbotryales</taxon>
        <taxon>Microbotryaceae</taxon>
        <taxon>Microbotryum</taxon>
    </lineage>
</organism>
<dbReference type="OrthoDB" id="439917at2759"/>
<feature type="chain" id="PRO_5012714762" evidence="1">
    <location>
        <begin position="21"/>
        <end position="328"/>
    </location>
</feature>
<dbReference type="PANTHER" id="PTHR35192">
    <property type="entry name" value="PROTEIN, PUTATIVE-RELATED"/>
    <property type="match status" value="1"/>
</dbReference>
<protein>
    <submittedName>
        <fullName evidence="2">BQ2448_4614 protein</fullName>
    </submittedName>
</protein>
<keyword evidence="1" id="KW-0732">Signal</keyword>
<gene>
    <name evidence="2" type="ORF">BQ2448_4614</name>
</gene>
<accession>A0A238FDK8</accession>
<evidence type="ECO:0000313" key="3">
    <source>
        <dbReference type="Proteomes" id="UP000198372"/>
    </source>
</evidence>
<dbReference type="InterPro" id="IPR038955">
    <property type="entry name" value="PriA/CPL1_fungi"/>
</dbReference>
<dbReference type="AlphaFoldDB" id="A0A238FDK8"/>
<sequence length="328" mass="34391">MLFSRVIFVATSLFAASAHSQITLPIDVNGDNLLGADIDLSLFQNGELVNLDAFANVLSTTRFPSATVGITAVLNLGVITVAAYAPFQTQSVCSPCPANAHAICAKGECACACDAGYYPVSCLSRPWRSHLSDIHLTINVSHAQLVPQDSITGQCVSVGNCPAPNVITPTGSGNSFCKCVSPFVSNGGNGCVLASTMSARSRRKVKKWISHPHAAQASQEVLSSKPSGLQPINPEVETCPDGEKACRLRTGGFECIDTTNALTACGGCVGEGLPGQNCLTITSIGTRQADQAPYLLYSPGALNVQCHNSECQVTSCFRGWAYRDGKCV</sequence>
<reference evidence="3" key="1">
    <citation type="submission" date="2016-09" db="EMBL/GenBank/DDBJ databases">
        <authorList>
            <person name="Jeantristanb JTB J.-T."/>
            <person name="Ricardo R."/>
        </authorList>
    </citation>
    <scope>NUCLEOTIDE SEQUENCE [LARGE SCALE GENOMIC DNA]</scope>
</reference>
<evidence type="ECO:0000256" key="1">
    <source>
        <dbReference type="SAM" id="SignalP"/>
    </source>
</evidence>
<dbReference type="Proteomes" id="UP000198372">
    <property type="component" value="Unassembled WGS sequence"/>
</dbReference>